<evidence type="ECO:0000256" key="13">
    <source>
        <dbReference type="ARBA" id="ARBA00022685"/>
    </source>
</evidence>
<dbReference type="GO" id="GO:0055036">
    <property type="term" value="C:virion membrane"/>
    <property type="evidence" value="ECO:0007669"/>
    <property type="project" value="UniProtKB-SubCell"/>
</dbReference>
<keyword evidence="27 32" id="KW-1015">Disulfide bond</keyword>
<organismHost>
    <name type="scientific">Homo sapiens</name>
    <name type="common">Human</name>
    <dbReference type="NCBI Taxonomy" id="9606"/>
</organismHost>
<dbReference type="InterPro" id="IPR000328">
    <property type="entry name" value="GP41-like"/>
</dbReference>
<feature type="transmembrane region" description="Helical" evidence="33">
    <location>
        <begin position="503"/>
        <end position="526"/>
    </location>
</feature>
<keyword evidence="11 32" id="KW-0945">Host-virus interaction</keyword>
<dbReference type="GO" id="GO:1903908">
    <property type="term" value="P:positive regulation of plasma membrane raft polarization"/>
    <property type="evidence" value="ECO:0007669"/>
    <property type="project" value="UniProtKB-UniRule"/>
</dbReference>
<evidence type="ECO:0000256" key="12">
    <source>
        <dbReference type="ARBA" id="ARBA00022595"/>
    </source>
</evidence>
<evidence type="ECO:0000313" key="37">
    <source>
        <dbReference type="EMBL" id="QGV13726.1"/>
    </source>
</evidence>
<evidence type="ECO:0000256" key="5">
    <source>
        <dbReference type="ARBA" id="ARBA00004578"/>
    </source>
</evidence>
<evidence type="ECO:0000256" key="28">
    <source>
        <dbReference type="ARBA" id="ARBA00023180"/>
    </source>
</evidence>
<evidence type="ECO:0000256" key="17">
    <source>
        <dbReference type="ARBA" id="ARBA00022804"/>
    </source>
</evidence>
<dbReference type="Gene3D" id="1.20.5.490">
    <property type="entry name" value="Single helix bin"/>
    <property type="match status" value="1"/>
</dbReference>
<evidence type="ECO:0000256" key="34">
    <source>
        <dbReference type="SAM" id="MobiDB-lite"/>
    </source>
</evidence>
<comment type="function">
    <text evidence="32">Envelope glycoprotein gp160: Oligomerizes in the host endoplasmic reticulum into predominantly trimers. In a second time, gp160 transits in the host Golgi, where glycosylation is completed. The precursor is then proteolytically cleaved in the trans-Golgi and thereby activated by cellular furin or furin-like proteases to produce gp120 and gp41.</text>
</comment>
<evidence type="ECO:0000256" key="29">
    <source>
        <dbReference type="ARBA" id="ARBA00023280"/>
    </source>
</evidence>
<dbReference type="Pfam" id="PF00517">
    <property type="entry name" value="GP41"/>
    <property type="match status" value="1"/>
</dbReference>
<evidence type="ECO:0000256" key="23">
    <source>
        <dbReference type="ARBA" id="ARBA00023046"/>
    </source>
</evidence>
<dbReference type="GO" id="GO:0020002">
    <property type="term" value="C:host cell plasma membrane"/>
    <property type="evidence" value="ECO:0007669"/>
    <property type="project" value="UniProtKB-SubCell"/>
</dbReference>
<evidence type="ECO:0000259" key="35">
    <source>
        <dbReference type="Pfam" id="PF00516"/>
    </source>
</evidence>
<dbReference type="EMBL" id="MH672696">
    <property type="protein sequence ID" value="QGV13726.1"/>
    <property type="molecule type" value="Genomic_DNA"/>
</dbReference>
<organism evidence="37">
    <name type="scientific">Human immunodeficiency virus type 1</name>
    <name type="common">HIV-1</name>
    <dbReference type="NCBI Taxonomy" id="11676"/>
    <lineage>
        <taxon>Viruses</taxon>
        <taxon>Riboviria</taxon>
        <taxon>Pararnavirae</taxon>
        <taxon>Artverviricota</taxon>
        <taxon>Revtraviricetes</taxon>
        <taxon>Ortervirales</taxon>
        <taxon>Retroviridae</taxon>
        <taxon>Orthoretrovirinae</taxon>
        <taxon>Lentivirus</taxon>
        <taxon>Lentivirus humimdef1</taxon>
    </lineage>
</organism>
<keyword evidence="22 32" id="KW-1133">Transmembrane helix</keyword>
<comment type="caution">
    <text evidence="32 33">Lacks conserved residue(s) required for the propagation of feature annotation.</text>
</comment>
<protein>
    <recommendedName>
        <fullName evidence="32">Envelope glycoprotein gp160</fullName>
    </recommendedName>
    <alternativeName>
        <fullName evidence="32">Env polyprotein</fullName>
    </alternativeName>
    <component>
        <recommendedName>
            <fullName evidence="32">Surface protein gp120</fullName>
            <shortName evidence="32">SU</shortName>
        </recommendedName>
        <alternativeName>
            <fullName evidence="32">Glycoprotein 120</fullName>
            <shortName evidence="32">gp120</shortName>
        </alternativeName>
    </component>
    <component>
        <recommendedName>
            <fullName evidence="32">Transmembrane protein gp41</fullName>
            <shortName evidence="32">TM</shortName>
        </recommendedName>
        <alternativeName>
            <fullName evidence="32">Glycoprotein 41</fullName>
            <shortName evidence="32">gp41</shortName>
        </alternativeName>
    </component>
</protein>
<dbReference type="GO" id="GO:0016020">
    <property type="term" value="C:membrane"/>
    <property type="evidence" value="ECO:0007669"/>
    <property type="project" value="UniProtKB-UniRule"/>
</dbReference>
<evidence type="ECO:0000256" key="24">
    <source>
        <dbReference type="ARBA" id="ARBA00023054"/>
    </source>
</evidence>
<keyword evidence="18 32" id="KW-0946">Virion</keyword>
<feature type="domain" description="Retroviral envelope protein GP41-like" evidence="36">
    <location>
        <begin position="521"/>
        <end position="711"/>
    </location>
</feature>
<dbReference type="Gene3D" id="2.170.40.20">
    <property type="entry name" value="Human immunodeficiency virus 1, Gp160, envelope glycoprotein"/>
    <property type="match status" value="2"/>
</dbReference>
<evidence type="ECO:0000259" key="36">
    <source>
        <dbReference type="Pfam" id="PF00517"/>
    </source>
</evidence>
<dbReference type="GO" id="GO:0019031">
    <property type="term" value="C:viral envelope"/>
    <property type="evidence" value="ECO:0007669"/>
    <property type="project" value="UniProtKB-KW"/>
</dbReference>
<feature type="region of interest" description="CD4-binding loop" evidence="32">
    <location>
        <begin position="364"/>
        <end position="374"/>
    </location>
</feature>
<comment type="subcellular location">
    <subcellularLocation>
        <location evidence="3">Host cell membrane</location>
        <topology evidence="3">Peripheral membrane protein</topology>
    </subcellularLocation>
    <subcellularLocation>
        <location evidence="1">Host cell membrane</location>
        <topology evidence="1">Single-pass type I membrane protein</topology>
    </subcellularLocation>
    <subcellularLocation>
        <location evidence="2">Host endosome membrane</location>
        <topology evidence="2">Peripheral membrane protein</topology>
    </subcellularLocation>
    <subcellularLocation>
        <location evidence="5">Host endosome membrane</location>
        <topology evidence="5">Single-pass type I membrane protein</topology>
    </subcellularLocation>
    <subcellularLocation>
        <location evidence="6">Virion membrane</location>
        <topology evidence="6">Peripheral membrane protein</topology>
    </subcellularLocation>
    <subcellularLocation>
        <location evidence="4">Virion membrane</location>
        <topology evidence="4">Single-pass type I membrane protein</topology>
    </subcellularLocation>
</comment>
<comment type="function">
    <text evidence="32">Surface protein gp120: Attaches the virus to the host lymphoid cell by binding to the primary receptor CD4. This interaction induces a structural rearrangement creating a high affinity binding site for a chemokine coreceptor like CXCR4 and/or CCR5. Acts as a ligand for CD209/DC-SIGN and CLEC4M/DC-SIGNR, which are respectively found on dendritic cells (DCs), and on endothelial cells of liver sinusoids and lymph node sinuses. These interactions allow capture of viral particles at mucosal surfaces by these cells and subsequent transmission to permissive cells. HIV subverts the migration properties of dendritic cells to gain access to CD4+ T-cells in lymph nodes. Virus transmission to permissive T-cells occurs either in trans (without DCs infection, through viral capture and transmission), or in cis (following DCs productive infection, through the usual CD4-gp120 interaction), thereby inducing a robust infection. In trans infection, bound virions remain infectious over days and it is proposed that they are not degraded, but protected in non-lysosomal acidic organelles within the DCs close to the cell membrane thus contributing to the viral infectious potential during DCs' migration from the periphery to the lymphoid tissues. On arrival at lymphoid tissues, intact virions recycle back to DCs' cell surface allowing virus transmission to CD4+ T-cells.</text>
</comment>
<name>A0A650FQR9_HV1</name>
<feature type="lipid moiety-binding region" description="S-palmitoyl cysteine; by host" evidence="32">
    <location>
        <position position="755"/>
    </location>
</feature>
<keyword evidence="16 32" id="KW-0732">Signal</keyword>
<dbReference type="GO" id="GO:0005198">
    <property type="term" value="F:structural molecule activity"/>
    <property type="evidence" value="ECO:0007669"/>
    <property type="project" value="UniProtKB-UniRule"/>
</dbReference>
<comment type="miscellaneous">
    <text evidence="32">Inhibitors targeting HIV-1 viral envelope proteins are used as antiretroviral drugs. Attachment of virions to the cell surface via non-specific interactions and CD4 binding can be blocked by inhibitors that include cyanovirin-N, cyclotriazadisulfonamide analogs, PRO 2000, TNX 355 and PRO 542. In addition, BMS 806 can block CD4-induced conformational changes. Env interactions with the coreceptor molecules can be targeted by CCR5 antagonists including SCH-D, maraviroc (UK 427857) and aplaviroc (GW 873140), and the CXCR4 antagonist AMD 070. Fusion of viral and cellular membranes can be inhibited by peptides such as enfuvirtide and tifuvirtide (T 1249). Resistance to inhibitors associated with mutations in Env are observed. Most of the time, single mutations confer only a modest reduction in drug susceptibility. Combination of several mutations is usually required to develop a high-level drug resistance.</text>
</comment>
<dbReference type="Gene3D" id="1.10.287.210">
    <property type="match status" value="1"/>
</dbReference>
<comment type="PTM">
    <text evidence="32">Highly glycosylated by host. The high number of glycan on the protein is reffered to as 'glycan shield' because it contributes to hide protein sequence from adaptive immune system.</text>
</comment>
<comment type="subcellular location">
    <molecule>Transmembrane protein gp41</molecule>
    <subcellularLocation>
        <location evidence="32">Virion membrane</location>
        <topology evidence="32">Single-pass type I membrane protein</topology>
    </subcellularLocation>
    <subcellularLocation>
        <location evidence="32">Host cell membrane</location>
        <topology evidence="32">Single-pass type I membrane protein</topology>
    </subcellularLocation>
    <subcellularLocation>
        <location evidence="32">Host endosome membrane</location>
        <topology evidence="32">Single-pass type I membrane protein</topology>
    </subcellularLocation>
    <text evidence="32">It is probably concentrated at the site of budding and incorporated into the virions possibly by contacts between the cytoplasmic tail of Env and the N-terminus of Gag.</text>
</comment>
<dbReference type="GO" id="GO:0039654">
    <property type="term" value="P:fusion of virus membrane with host endosome membrane"/>
    <property type="evidence" value="ECO:0007669"/>
    <property type="project" value="UniProtKB-UniRule"/>
</dbReference>
<evidence type="ECO:0000256" key="3">
    <source>
        <dbReference type="ARBA" id="ARBA00004505"/>
    </source>
</evidence>
<dbReference type="GO" id="GO:0075512">
    <property type="term" value="P:clathrin-dependent endocytosis of virus by host cell"/>
    <property type="evidence" value="ECO:0007669"/>
    <property type="project" value="UniProtKB-UniRule"/>
</dbReference>
<evidence type="ECO:0000256" key="33">
    <source>
        <dbReference type="RuleBase" id="RU363095"/>
    </source>
</evidence>
<feature type="coiled-coil region" evidence="32">
    <location>
        <begin position="624"/>
        <end position="658"/>
    </location>
</feature>
<feature type="disulfide bond" evidence="32">
    <location>
        <begin position="589"/>
        <end position="595"/>
    </location>
</feature>
<keyword evidence="24 32" id="KW-0175">Coiled coil</keyword>
<evidence type="ECO:0000256" key="6">
    <source>
        <dbReference type="ARBA" id="ARBA00004650"/>
    </source>
</evidence>
<keyword evidence="20 32" id="KW-0261">Viral envelope protein</keyword>
<dbReference type="FunFam" id="2.170.40.20:FF:000003">
    <property type="entry name" value="Envelope glycoprotein gp160"/>
    <property type="match status" value="1"/>
</dbReference>
<feature type="disulfide bond" evidence="32">
    <location>
        <begin position="231"/>
        <end position="242"/>
    </location>
</feature>
<keyword evidence="23 32" id="KW-1039">Host endosome</keyword>
<evidence type="ECO:0000256" key="27">
    <source>
        <dbReference type="ARBA" id="ARBA00023157"/>
    </source>
</evidence>
<keyword evidence="31 32" id="KW-1160">Virus entry into host cell</keyword>
<feature type="region of interest" description="MPER; binding to GalCer" evidence="32">
    <location>
        <begin position="653"/>
        <end position="674"/>
    </location>
</feature>
<dbReference type="GO" id="GO:1903911">
    <property type="term" value="P:positive regulation of receptor clustering"/>
    <property type="evidence" value="ECO:0007669"/>
    <property type="project" value="UniProtKB-UniRule"/>
</dbReference>
<keyword evidence="28 32" id="KW-0325">Glycoprotein</keyword>
<evidence type="ECO:0000256" key="8">
    <source>
        <dbReference type="ARBA" id="ARBA00022510"/>
    </source>
</evidence>
<keyword evidence="8 32" id="KW-1170">Fusion of virus membrane with host endosomal membrane</keyword>
<keyword evidence="21 32" id="KW-1164">Virus endocytosis by host</keyword>
<comment type="PTM">
    <text evidence="32">Palmitoylation of the transmembrane protein and of Env polyprotein (prior to its proteolytic cleavage) is essential for their association with host cell membrane lipid rafts. Palmitoylation is therefore required for envelope trafficking to classical lipid rafts, but not for viral replication.</text>
</comment>
<feature type="transmembrane region" description="Helical" evidence="33">
    <location>
        <begin position="13"/>
        <end position="35"/>
    </location>
</feature>
<evidence type="ECO:0000256" key="1">
    <source>
        <dbReference type="ARBA" id="ARBA00004402"/>
    </source>
</evidence>
<dbReference type="SUPFAM" id="SSF58069">
    <property type="entry name" value="Virus ectodomain"/>
    <property type="match status" value="1"/>
</dbReference>
<keyword evidence="17 32" id="KW-1161">Viral attachment to host cell</keyword>
<comment type="domain">
    <text evidence="32">The membrane proximal external region (MPER) present in gp41 is a tryptophan-rich region recognized by the antibodies 2F5, Z13, and 4E10. MPER seems to play a role in fusion.</text>
</comment>
<sequence>MRVRGIQMNWPNLWNWGILIIGLVITCSASNNLWVTVYYGVPVWRDADTTLFCASDAKAHKTEVHNVWATHACVPTDPNPQEIYLENVTENFNMWKNNMVEQMQEDIISLWDQSLKPCVKLTPLCVTLNCTNATFTNATFERTNISSSIGNITDEVKNCTFNMTTEIRGKQQKVHALFYTLDIVPMQENNSNEYRIINCNTSVIKQACPKISFDPIPIHYCAPAGYAILKCNDKKFNGTGPCKNVSTVQCTHGIKPVVSTQLLLNGSLAEEEIIIRSENLTNNAKNIIVHLNKSVTINCTRPSNNTRTSTRIGPGQVFYRTGEITGDIRKAHCEINGTAWNETLKLVAKKLKEHFNKTIDFQPPSGGDLETTMLHFNCRGEFFYCNTTKLFNTENETMKERDNTTIILPCRIKQIVNMWQGVGQAMYAPPISGRINCASNITGILLTRDGGVNTTNETFRPGGGNIKDNWRSELYKYKVVQIEPLGIAPTRAKRRVVDREKRAVGIGAMIFGFLGAAGSTMGAASVTLTVQARQLLSGIVQQQSNLLRAIEAQQHLLQLTVWGIKQLQARVLAVERYLKDQKFLGLWGCSGKTICTTNVPWNSTWSNKSYEDIWNNMTWIEWEKEISNYTNKIYDLLIESQNQQERNEKDLLELDKWASLWNWFDISNWLWYIKIFIMIVGGLIGLRIIFAVLSIVNRVRQGYSPLSFQTPFHHQREPDRPERIEEEGGEQGRDRSVRLVSGFLSLAWDDLRSLCLCSYRRLRDFILIATRTVELLGKGLRRGWEGLKYLGNLLLYWGQELKTSAISLLDAIAITTAGWTDRIIEVTQRAWRALLHIPRRIRQGLERTLV</sequence>
<feature type="disulfide bond" evidence="32">
    <location>
        <begin position="221"/>
        <end position="250"/>
    </location>
</feature>
<keyword evidence="30 32" id="KW-0449">Lipoprotein</keyword>
<dbReference type="CDD" id="cd09909">
    <property type="entry name" value="HIV-1-like_HR1-HR2"/>
    <property type="match status" value="1"/>
</dbReference>
<dbReference type="GO" id="GO:0019064">
    <property type="term" value="P:fusion of virus membrane with host plasma membrane"/>
    <property type="evidence" value="ECO:0007669"/>
    <property type="project" value="UniProtKB-UniRule"/>
</dbReference>
<dbReference type="GO" id="GO:0019082">
    <property type="term" value="P:viral protein processing"/>
    <property type="evidence" value="ECO:0007669"/>
    <property type="project" value="UniProtKB-UniRule"/>
</dbReference>
<feature type="chain" id="PRO_5029068262" description="Envelope glycoprotein gp160" evidence="32">
    <location>
        <begin position="32"/>
        <end position="850"/>
    </location>
</feature>
<reference evidence="37" key="1">
    <citation type="submission" date="2018-07" db="EMBL/GenBank/DDBJ databases">
        <title>HIV-1 Phenotype Evolution with Rapid CD4 Cell Loss Is Caused by Specific CRF01_AE Phylogenetic Cluster with V3 Signatures Favoring CXCR4 Co-receptor Binding.</title>
        <authorList>
            <person name="Song H."/>
            <person name="Ou W."/>
            <person name="Feng Y."/>
            <person name="Zhang J."/>
            <person name="Li F."/>
            <person name="Hu J."/>
            <person name="Peng H."/>
            <person name="Xing H."/>
            <person name="Ma L."/>
            <person name="Tan Q."/>
            <person name="Wu B."/>
            <person name="Shao Y."/>
        </authorList>
    </citation>
    <scope>NUCLEOTIDE SEQUENCE</scope>
    <source>
        <strain evidence="37">176_A6</strain>
    </source>
</reference>
<evidence type="ECO:0000256" key="4">
    <source>
        <dbReference type="ARBA" id="ARBA00004563"/>
    </source>
</evidence>
<evidence type="ECO:0000256" key="30">
    <source>
        <dbReference type="ARBA" id="ARBA00023288"/>
    </source>
</evidence>
<feature type="domain" description="Human immunodeficiency virus 1 envelope glycoprotein Gp120" evidence="35">
    <location>
        <begin position="33"/>
        <end position="502"/>
    </location>
</feature>
<comment type="PTM">
    <text evidence="32">Specific enzymatic cleavages in vivo yield mature proteins. Envelope glycoproteins are synthesized as a inactive precursor that is heavily N-glycosylated and processed likely by host cell furin in the Golgi to yield the mature SU and TM proteins. The cleavage site between SU and TM requires the minimal sequence [KR]-X-[KR]-R. About 2 of the 9 disulfide bonds of gp41 are reduced by P4HB/PDI, following binding to CD4 receptor.</text>
</comment>
<evidence type="ECO:0000256" key="22">
    <source>
        <dbReference type="ARBA" id="ARBA00022989"/>
    </source>
</evidence>
<dbReference type="HAMAP" id="MF_04083">
    <property type="entry name" value="HIV_ENV"/>
    <property type="match status" value="1"/>
</dbReference>
<evidence type="ECO:0000256" key="11">
    <source>
        <dbReference type="ARBA" id="ARBA00022581"/>
    </source>
</evidence>
<evidence type="ECO:0000256" key="19">
    <source>
        <dbReference type="ARBA" id="ARBA00022870"/>
    </source>
</evidence>
<dbReference type="GO" id="GO:0052031">
    <property type="term" value="P:symbiont-mediated perturbation of host defense response"/>
    <property type="evidence" value="ECO:0007669"/>
    <property type="project" value="UniProtKB-UniRule"/>
</dbReference>
<comment type="domain">
    <text evidence="32">The YXXL motif is involved in determining the exact site of viral release at the surface of infected mononuclear cells and promotes endocytosis. YXXL and di-leucine endocytosis motifs interact directly or indirectly with the clathrin adapter complexes, opperate independently, and their activities are not additive.</text>
</comment>
<evidence type="ECO:0000256" key="14">
    <source>
        <dbReference type="ARBA" id="ARBA00022692"/>
    </source>
</evidence>
<keyword evidence="13 32" id="KW-0165">Cleavage on pair of basic residues</keyword>
<evidence type="ECO:0000256" key="25">
    <source>
        <dbReference type="ARBA" id="ARBA00023136"/>
    </source>
</evidence>
<keyword evidence="7 32" id="KW-1168">Fusion of virus membrane with host membrane</keyword>
<keyword evidence="25 32" id="KW-0472">Membrane</keyword>
<evidence type="ECO:0000256" key="26">
    <source>
        <dbReference type="ARBA" id="ARBA00023139"/>
    </source>
</evidence>
<feature type="region of interest" description="Disordered" evidence="34">
    <location>
        <begin position="710"/>
        <end position="733"/>
    </location>
</feature>
<evidence type="ECO:0000256" key="15">
    <source>
        <dbReference type="ARBA" id="ARBA00022703"/>
    </source>
</evidence>
<evidence type="ECO:0000256" key="21">
    <source>
        <dbReference type="ARBA" id="ARBA00022890"/>
    </source>
</evidence>
<dbReference type="FunFam" id="2.170.40.20:FF:000004">
    <property type="entry name" value="Envelope glycoprotein gp160"/>
    <property type="match status" value="1"/>
</dbReference>
<comment type="function">
    <text evidence="32">Transmembrane protein gp41: Acts as a class I viral fusion protein. Under the current model, the protein has at least 3 conformational states: pre-fusion native state, pre-hairpin intermediate state, and post-fusion hairpin state. During fusion of viral and target intracellular membranes, the coiled coil regions (heptad repeats) assume a trimer-of-hairpins structure, positioning the fusion peptide in close proximity to the C-terminal region of the ectodomain. The formation of this structure appears to drive apposition and subsequent fusion of viral and target cell membranes. Complete fusion occurs in host cell endosomes and is dynamin-dependent, however some lipid transfer might occur at the plasma membrane. The virus undergoes clathrin-dependent internalization long before endosomal fusion, thus minimizing the surface exposure of conserved viral epitopes during fusion and reducing the efficacy of inhibitors targeting these epitopes. Membranes fusion leads to delivery of the nucleocapsid into the cytoplasm.</text>
</comment>
<comment type="subunit">
    <text evidence="32">The mature envelope protein (Env) consists of a homotrimer of non-covalently associated gp120-gp41 heterodimers. The resulting complex protrudes from the virus surface as a spike. There seems to be as few as 10 spikes on the average virion. Surface protein gp120 interacts with host CD4, CCR5 and CXCR4. Gp120 also interacts with the C-type lectins CD209/DC-SIGN and CLEC4M/DC-SIGNR (collectively referred to as DC-SIGN(R)). Gp120 and gp41 interact with GalCer. Gp120 interacts with host ITGA4/ITGB7 complex; on CD4+ T-cells, this interaction results in rapid activation of integrin ITGAL/LFA-1, which facilitates efficient cell-to-cell spreading of HIV-1. Gp120 interacts with cell-associated heparan sulfate; this interaction increases virus infectivity on permissive cells and may be involved in infection of CD4- cells.</text>
</comment>
<feature type="site" description="Cleavage; by host furin" evidence="32">
    <location>
        <begin position="502"/>
        <end position="503"/>
    </location>
</feature>
<keyword evidence="10 32" id="KW-1165">Clathrin-mediated endocytosis of virus by host</keyword>
<dbReference type="InterPro" id="IPR036377">
    <property type="entry name" value="Gp120_core_sf"/>
</dbReference>
<evidence type="ECO:0000256" key="32">
    <source>
        <dbReference type="HAMAP-Rule" id="MF_04083"/>
    </source>
</evidence>
<feature type="region of interest" description="Fusion peptide" evidence="32">
    <location>
        <begin position="503"/>
        <end position="523"/>
    </location>
</feature>
<evidence type="ECO:0000256" key="16">
    <source>
        <dbReference type="ARBA" id="ARBA00022729"/>
    </source>
</evidence>
<dbReference type="Pfam" id="PF00516">
    <property type="entry name" value="GP120"/>
    <property type="match status" value="1"/>
</dbReference>
<feature type="region of interest" description="Immunosuppression" evidence="32">
    <location>
        <begin position="565"/>
        <end position="583"/>
    </location>
</feature>
<evidence type="ECO:0000256" key="9">
    <source>
        <dbReference type="ARBA" id="ARBA00022511"/>
    </source>
</evidence>
<evidence type="ECO:0000256" key="20">
    <source>
        <dbReference type="ARBA" id="ARBA00022879"/>
    </source>
</evidence>
<comment type="subcellular location">
    <molecule>Surface protein gp120</molecule>
    <subcellularLocation>
        <location evidence="32">Virion membrane</location>
        <topology evidence="32">Peripheral membrane protein</topology>
    </subcellularLocation>
    <subcellularLocation>
        <location evidence="32">Host cell membrane</location>
        <topology evidence="32">Peripheral membrane protein</topology>
    </subcellularLocation>
    <subcellularLocation>
        <location evidence="32">Host endosome membrane</location>
        <topology evidence="32">Single-pass type I membrane protein</topology>
    </subcellularLocation>
    <text evidence="32">The surface protein is not anchored to the viral envelope, but associates with the extravirion surface through its binding to TM. It is probably concentrated at the site of budding and incorporated into the virions possibly by contacts between the cytoplasmic tail of Env and the N-terminus of Gag.</text>
</comment>
<feature type="short sequence motif" description="YXXL motif; contains endocytosis signal" evidence="32">
    <location>
        <begin position="703"/>
        <end position="706"/>
    </location>
</feature>
<keyword evidence="29 32" id="KW-0899">Viral immunoevasion</keyword>
<keyword evidence="19 32" id="KW-1043">Host membrane</keyword>
<dbReference type="InterPro" id="IPR000777">
    <property type="entry name" value="HIV1_Gp120"/>
</dbReference>
<evidence type="ECO:0000256" key="31">
    <source>
        <dbReference type="ARBA" id="ARBA00023296"/>
    </source>
</evidence>
<comment type="miscellaneous">
    <text evidence="32">HIV-1 lineages are divided in three main groups, M (for Major), O (for Outlier), and N (for New, or Non-M, Non-O). The vast majority of strains found worldwide belong to the group M. Group O seems to be endemic to and largely confined to Cameroon and neighboring countries in West Central Africa, where these viruses represent a small minority of HIV-1 strains. The group N is represented by a limited number of isolates from Cameroonian persons. The group M is further subdivided in 9 clades or subtypes (A to D, F to H, J and K).</text>
</comment>
<evidence type="ECO:0000256" key="7">
    <source>
        <dbReference type="ARBA" id="ARBA00022506"/>
    </source>
</evidence>
<accession>A0A650FQR9</accession>
<keyword evidence="12 32" id="KW-1162">Viral penetration into host cytoplasm</keyword>
<dbReference type="FunFam" id="1.20.5.490:FF:000001">
    <property type="entry name" value="Envelope glycoprotein gp160"/>
    <property type="match status" value="1"/>
</dbReference>
<keyword evidence="9 32" id="KW-1032">Host cell membrane</keyword>
<dbReference type="GO" id="GO:0044175">
    <property type="term" value="C:host cell endosome membrane"/>
    <property type="evidence" value="ECO:0007669"/>
    <property type="project" value="UniProtKB-SubCell"/>
</dbReference>
<dbReference type="InterPro" id="IPR037527">
    <property type="entry name" value="Gp160"/>
</dbReference>
<feature type="transmembrane region" description="Helical" evidence="33">
    <location>
        <begin position="669"/>
        <end position="696"/>
    </location>
</feature>
<evidence type="ECO:0000256" key="18">
    <source>
        <dbReference type="ARBA" id="ARBA00022844"/>
    </source>
</evidence>
<feature type="topological domain" description="Cytoplasmic" evidence="32">
    <location>
        <begin position="697"/>
        <end position="850"/>
    </location>
</feature>
<proteinExistence type="inferred from homology"/>
<comment type="similarity">
    <text evidence="32">Belongs to the HIV-1 env protein family.</text>
</comment>
<keyword evidence="26 32" id="KW-0564">Palmitate</keyword>
<comment type="domain">
    <text evidence="32">Some of the most genetically diverse regions of the viral genome are present in Env. They are called variable regions 1 through 5 (V1 through V5). Coreceptor usage of gp120 is determined mainly by the primary structure of the third variable region (V3) in the outer domain of gp120. The sequence of V3 determines which coreceptor, CCR5 and/or CXCR4 (corresponding to R5/macrophage, X4/T cell and R5X4/T cell and macrophage tropism), is used to trigger the fusion potential of the Env complex, and hence which cells the virus can infect. Binding to CCR5 involves a region adjacent in addition to V3.</text>
</comment>
<dbReference type="GO" id="GO:0019062">
    <property type="term" value="P:virion attachment to host cell"/>
    <property type="evidence" value="ECO:0007669"/>
    <property type="project" value="UniProtKB-UniRule"/>
</dbReference>
<dbReference type="SUPFAM" id="SSF56502">
    <property type="entry name" value="gp120 core"/>
    <property type="match status" value="2"/>
</dbReference>
<comment type="domain">
    <text evidence="32 33">The 17 amino acids long immunosuppressive region is present in many retroviral envelope proteins. Synthetic peptides derived from this relatively conserved sequence inhibit immune function in vitro and in vivo.</text>
</comment>
<keyword evidence="15 32" id="KW-0053">Apoptosis</keyword>
<feature type="compositionally biased region" description="Basic and acidic residues" evidence="34">
    <location>
        <begin position="714"/>
        <end position="723"/>
    </location>
</feature>
<gene>
    <name evidence="32 37" type="primary">env</name>
</gene>
<keyword evidence="14 32" id="KW-0812">Transmembrane</keyword>
<evidence type="ECO:0000256" key="2">
    <source>
        <dbReference type="ARBA" id="ARBA00004433"/>
    </source>
</evidence>
<dbReference type="FunFam" id="1.10.287.210:FF:000001">
    <property type="entry name" value="Envelope glycoprotein gp160"/>
    <property type="match status" value="1"/>
</dbReference>
<comment type="domain">
    <text evidence="32">The CD4-binding region is targeted by the antibody b12.</text>
</comment>
<feature type="chain" id="PRO_5029068261" description="Transmembrane protein gp41" evidence="32">
    <location>
        <begin position="503"/>
        <end position="850"/>
    </location>
</feature>
<evidence type="ECO:0000256" key="10">
    <source>
        <dbReference type="ARBA" id="ARBA00022570"/>
    </source>
</evidence>
<feature type="disulfide bond" evidence="32">
    <location>
        <begin position="53"/>
        <end position="73"/>
    </location>
</feature>